<accession>A0AAN1MR52</accession>
<proteinExistence type="predicted"/>
<dbReference type="Proteomes" id="UP000236649">
    <property type="component" value="Chromosome 5"/>
</dbReference>
<gene>
    <name evidence="1" type="ORF">C2L64_50600</name>
</gene>
<sequence length="88" mass="9444">MDKTDGPAPMNLSQATNRGTLMVLWDSVQYRGFEINILPKPINATCGAPVGPDNRFRFPDTFAVPGLTCGVGASPQGVPVSRARYGYD</sequence>
<dbReference type="AlphaFoldDB" id="A0AAN1MR52"/>
<name>A0AAN1MR52_9BURK</name>
<evidence type="ECO:0000313" key="2">
    <source>
        <dbReference type="Proteomes" id="UP000236649"/>
    </source>
</evidence>
<reference evidence="1 2" key="1">
    <citation type="submission" date="2018-01" db="EMBL/GenBank/DDBJ databases">
        <title>Species boundaries and ecological features among Paraburkholderia terrae DSMZ17804T, P. hospita DSMZ17164T and P. caribensis DSMZ13236T.</title>
        <authorList>
            <person name="Pratama A.A."/>
        </authorList>
    </citation>
    <scope>NUCLEOTIDE SEQUENCE [LARGE SCALE GENOMIC DNA]</scope>
    <source>
        <strain evidence="1 2">DSM 17164</strain>
    </source>
</reference>
<organism evidence="1 2">
    <name type="scientific">Paraburkholderia hospita</name>
    <dbReference type="NCBI Taxonomy" id="169430"/>
    <lineage>
        <taxon>Bacteria</taxon>
        <taxon>Pseudomonadati</taxon>
        <taxon>Pseudomonadota</taxon>
        <taxon>Betaproteobacteria</taxon>
        <taxon>Burkholderiales</taxon>
        <taxon>Burkholderiaceae</taxon>
        <taxon>Paraburkholderia</taxon>
    </lineage>
</organism>
<dbReference type="EMBL" id="CP026109">
    <property type="protein sequence ID" value="AUT76465.1"/>
    <property type="molecule type" value="Genomic_DNA"/>
</dbReference>
<dbReference type="KEGG" id="phs:C2L64_50600"/>
<protein>
    <submittedName>
        <fullName evidence="1">Uncharacterized protein</fullName>
    </submittedName>
</protein>
<evidence type="ECO:0000313" key="1">
    <source>
        <dbReference type="EMBL" id="AUT76465.1"/>
    </source>
</evidence>